<evidence type="ECO:0000313" key="2">
    <source>
        <dbReference type="EMBL" id="PZG09157.1"/>
    </source>
</evidence>
<dbReference type="Proteomes" id="UP000249304">
    <property type="component" value="Unassembled WGS sequence"/>
</dbReference>
<dbReference type="EMBL" id="POUD01000252">
    <property type="protein sequence ID" value="PZG09157.1"/>
    <property type="molecule type" value="Genomic_DNA"/>
</dbReference>
<proteinExistence type="predicted"/>
<sequence length="188" mass="20428">MILTGREIVCQRERGTLTIEPFTEAQLNPNSYNYRLGPTLRMHRQAVLDTHADHDVEEVTIPAGGMVLRPGRIYLGTTVETIGSRVFVPSLIGRSSLGRLGMFLQFSADLGNLGACHRWTLEIKVVQPIRIYPGMVAGQVTFWASVGAVPPYEGHFGRISEATVGPAGLLASAYQPSATPVLTNGRLL</sequence>
<dbReference type="Gene3D" id="2.70.40.10">
    <property type="match status" value="1"/>
</dbReference>
<comment type="caution">
    <text evidence="2">The sequence shown here is derived from an EMBL/GenBank/DDBJ whole genome shotgun (WGS) entry which is preliminary data.</text>
</comment>
<accession>A0A2W2EIN3</accession>
<dbReference type="AlphaFoldDB" id="A0A2W2EIN3"/>
<dbReference type="RefSeq" id="WP_111183824.1">
    <property type="nucleotide sequence ID" value="NZ_POUD01000252.1"/>
</dbReference>
<dbReference type="SUPFAM" id="SSF51283">
    <property type="entry name" value="dUTPase-like"/>
    <property type="match status" value="1"/>
</dbReference>
<evidence type="ECO:0000256" key="1">
    <source>
        <dbReference type="ARBA" id="ARBA00023080"/>
    </source>
</evidence>
<organism evidence="2 3">
    <name type="scientific">Nonomuraea aridisoli</name>
    <dbReference type="NCBI Taxonomy" id="2070368"/>
    <lineage>
        <taxon>Bacteria</taxon>
        <taxon>Bacillati</taxon>
        <taxon>Actinomycetota</taxon>
        <taxon>Actinomycetes</taxon>
        <taxon>Streptosporangiales</taxon>
        <taxon>Streptosporangiaceae</taxon>
        <taxon>Nonomuraea</taxon>
    </lineage>
</organism>
<dbReference type="OrthoDB" id="9780956at2"/>
<dbReference type="PANTHER" id="PTHR42680">
    <property type="entry name" value="DCTP DEAMINASE"/>
    <property type="match status" value="1"/>
</dbReference>
<dbReference type="Pfam" id="PF22769">
    <property type="entry name" value="DCD"/>
    <property type="match status" value="1"/>
</dbReference>
<dbReference type="GO" id="GO:0015949">
    <property type="term" value="P:nucleobase-containing small molecule interconversion"/>
    <property type="evidence" value="ECO:0007669"/>
    <property type="project" value="TreeGrafter"/>
</dbReference>
<evidence type="ECO:0000313" key="3">
    <source>
        <dbReference type="Proteomes" id="UP000249304"/>
    </source>
</evidence>
<dbReference type="PANTHER" id="PTHR42680:SF3">
    <property type="entry name" value="DCTP DEAMINASE"/>
    <property type="match status" value="1"/>
</dbReference>
<dbReference type="InterPro" id="IPR036157">
    <property type="entry name" value="dUTPase-like_sf"/>
</dbReference>
<dbReference type="GO" id="GO:0006229">
    <property type="term" value="P:dUTP biosynthetic process"/>
    <property type="evidence" value="ECO:0007669"/>
    <property type="project" value="InterPro"/>
</dbReference>
<dbReference type="GO" id="GO:0008829">
    <property type="term" value="F:dCTP deaminase activity"/>
    <property type="evidence" value="ECO:0007669"/>
    <property type="project" value="InterPro"/>
</dbReference>
<keyword evidence="3" id="KW-1185">Reference proteome</keyword>
<keyword evidence="1" id="KW-0546">Nucleotide metabolism</keyword>
<reference evidence="2 3" key="1">
    <citation type="submission" date="2018-01" db="EMBL/GenBank/DDBJ databases">
        <title>Draft genome sequence of Nonomuraea sp. KC333.</title>
        <authorList>
            <person name="Sahin N."/>
            <person name="Saygin H."/>
            <person name="Ay H."/>
        </authorList>
    </citation>
    <scope>NUCLEOTIDE SEQUENCE [LARGE SCALE GENOMIC DNA]</scope>
    <source>
        <strain evidence="2 3">KC333</strain>
    </source>
</reference>
<dbReference type="InterPro" id="IPR011962">
    <property type="entry name" value="dCTP_deaminase"/>
</dbReference>
<gene>
    <name evidence="2" type="ORF">C1J01_38045</name>
</gene>
<name>A0A2W2EIN3_9ACTN</name>
<protein>
    <submittedName>
        <fullName evidence="2">Deoxycytidine deaminase</fullName>
    </submittedName>
</protein>